<dbReference type="PANTHER" id="PTHR33840:SF1">
    <property type="entry name" value="TLE1 PHOSPHOLIPASE DOMAIN-CONTAINING PROTEIN"/>
    <property type="match status" value="1"/>
</dbReference>
<dbReference type="PANTHER" id="PTHR33840">
    <property type="match status" value="1"/>
</dbReference>
<reference evidence="3" key="1">
    <citation type="submission" date="2017-05" db="EMBL/GenBank/DDBJ databases">
        <authorList>
            <person name="Rodrigo-Torres L."/>
            <person name="Arahal R. D."/>
            <person name="Lucena T."/>
        </authorList>
    </citation>
    <scope>NUCLEOTIDE SEQUENCE [LARGE SCALE GENOMIC DNA]</scope>
    <source>
        <strain evidence="3">CECT 8621</strain>
    </source>
</reference>
<sequence length="381" mass="41898">MKHIAIFCDGTWNKPDNKHQTNVWHVSQMIPSEHPDGTHQVAKYFKGVGTGEGGNRLGRAIDQYGGGAFGWGLQRKIEKAYIWLAEVFQPGDQIYIFGFSRGAYTARSLSGLIRASGIPPKRNFARIPEAFARYRSRAEETHPRSDASAAFRAEFSPDVVTGEGENAWRAENGKAAGHELKIAYLGIWDTVGALGVPGFLGAIAKPFNAKYLFHDAQLSSWVQAGRHALATDEARLFYPPTLWENLDTLNAKASGRPYRQEWFAGDHGMVGGSGRERGLSNCALAWVAEGAVDAGLAFHPEKLAAFQRAQKYYGPLSNRSGTSILRKPRKVNAHCQVVSDATMHRLAFGGDDGKVYDPKTLRPLQRRLAALLPTEQSTQFA</sequence>
<dbReference type="Proteomes" id="UP000202922">
    <property type="component" value="Unassembled WGS sequence"/>
</dbReference>
<dbReference type="AlphaFoldDB" id="A0A238KI54"/>
<organism evidence="2 3">
    <name type="scientific">Actibacterium lipolyticum</name>
    <dbReference type="NCBI Taxonomy" id="1524263"/>
    <lineage>
        <taxon>Bacteria</taxon>
        <taxon>Pseudomonadati</taxon>
        <taxon>Pseudomonadota</taxon>
        <taxon>Alphaproteobacteria</taxon>
        <taxon>Rhodobacterales</taxon>
        <taxon>Roseobacteraceae</taxon>
        <taxon>Actibacterium</taxon>
    </lineage>
</organism>
<keyword evidence="3" id="KW-1185">Reference proteome</keyword>
<proteinExistence type="predicted"/>
<dbReference type="InterPro" id="IPR018712">
    <property type="entry name" value="Tle1-like_cat"/>
</dbReference>
<evidence type="ECO:0000313" key="2">
    <source>
        <dbReference type="EMBL" id="SMX42284.1"/>
    </source>
</evidence>
<dbReference type="EMBL" id="FXYE01000002">
    <property type="protein sequence ID" value="SMX42284.1"/>
    <property type="molecule type" value="Genomic_DNA"/>
</dbReference>
<dbReference type="RefSeq" id="WP_093967147.1">
    <property type="nucleotide sequence ID" value="NZ_FXYE01000002.1"/>
</dbReference>
<evidence type="ECO:0000259" key="1">
    <source>
        <dbReference type="Pfam" id="PF09994"/>
    </source>
</evidence>
<name>A0A238KI54_9RHOB</name>
<gene>
    <name evidence="2" type="ORF">COL8621_01931</name>
</gene>
<dbReference type="Pfam" id="PF09994">
    <property type="entry name" value="T6SS_Tle1-like_cat"/>
    <property type="match status" value="1"/>
</dbReference>
<protein>
    <recommendedName>
        <fullName evidence="1">T6SS Phospholipase effector Tle1-like catalytic domain-containing protein</fullName>
    </recommendedName>
</protein>
<accession>A0A238KI54</accession>
<feature type="domain" description="T6SS Phospholipase effector Tle1-like catalytic" evidence="1">
    <location>
        <begin position="2"/>
        <end position="288"/>
    </location>
</feature>
<dbReference type="OrthoDB" id="4378831at2"/>
<evidence type="ECO:0000313" key="3">
    <source>
        <dbReference type="Proteomes" id="UP000202922"/>
    </source>
</evidence>